<gene>
    <name evidence="2" type="ORF">EZS28_043318</name>
</gene>
<feature type="signal peptide" evidence="1">
    <location>
        <begin position="1"/>
        <end position="19"/>
    </location>
</feature>
<accession>A0A5J4TRI4</accession>
<feature type="non-terminal residue" evidence="2">
    <location>
        <position position="135"/>
    </location>
</feature>
<organism evidence="2 3">
    <name type="scientific">Streblomastix strix</name>
    <dbReference type="NCBI Taxonomy" id="222440"/>
    <lineage>
        <taxon>Eukaryota</taxon>
        <taxon>Metamonada</taxon>
        <taxon>Preaxostyla</taxon>
        <taxon>Oxymonadida</taxon>
        <taxon>Streblomastigidae</taxon>
        <taxon>Streblomastix</taxon>
    </lineage>
</organism>
<sequence>MNFCLSILVLTLFYCELNAESDEKLVNLALQRRVLHSSSANYHQTGHLVTSGASRHPGQVQIPAQAQYGPLSGNCGPEKAFDLQPGTKYAAAHPNGWIQYQLPWQQQRTVQGYTITRSSDSLSRAPRSWKLLGKL</sequence>
<evidence type="ECO:0000313" key="3">
    <source>
        <dbReference type="Proteomes" id="UP000324800"/>
    </source>
</evidence>
<keyword evidence="1" id="KW-0732">Signal</keyword>
<name>A0A5J4TRI4_9EUKA</name>
<evidence type="ECO:0000313" key="2">
    <source>
        <dbReference type="EMBL" id="KAA6361156.1"/>
    </source>
</evidence>
<reference evidence="2 3" key="1">
    <citation type="submission" date="2019-03" db="EMBL/GenBank/DDBJ databases">
        <title>Single cell metagenomics reveals metabolic interactions within the superorganism composed of flagellate Streblomastix strix and complex community of Bacteroidetes bacteria on its surface.</title>
        <authorList>
            <person name="Treitli S.C."/>
            <person name="Kolisko M."/>
            <person name="Husnik F."/>
            <person name="Keeling P."/>
            <person name="Hampl V."/>
        </authorList>
    </citation>
    <scope>NUCLEOTIDE SEQUENCE [LARGE SCALE GENOMIC DNA]</scope>
    <source>
        <strain evidence="2">ST1C</strain>
    </source>
</reference>
<evidence type="ECO:0008006" key="4">
    <source>
        <dbReference type="Google" id="ProtNLM"/>
    </source>
</evidence>
<comment type="caution">
    <text evidence="2">The sequence shown here is derived from an EMBL/GenBank/DDBJ whole genome shotgun (WGS) entry which is preliminary data.</text>
</comment>
<dbReference type="EMBL" id="SNRW01025943">
    <property type="protein sequence ID" value="KAA6361156.1"/>
    <property type="molecule type" value="Genomic_DNA"/>
</dbReference>
<feature type="chain" id="PRO_5023901458" description="Chitin-binding type-4 domain-containing protein" evidence="1">
    <location>
        <begin position="20"/>
        <end position="135"/>
    </location>
</feature>
<dbReference type="AlphaFoldDB" id="A0A5J4TRI4"/>
<proteinExistence type="predicted"/>
<evidence type="ECO:0000256" key="1">
    <source>
        <dbReference type="SAM" id="SignalP"/>
    </source>
</evidence>
<protein>
    <recommendedName>
        <fullName evidence="4">Chitin-binding type-4 domain-containing protein</fullName>
    </recommendedName>
</protein>
<dbReference type="Proteomes" id="UP000324800">
    <property type="component" value="Unassembled WGS sequence"/>
</dbReference>